<evidence type="ECO:0000256" key="3">
    <source>
        <dbReference type="ARBA" id="ARBA00022603"/>
    </source>
</evidence>
<accession>A0AAC8QHX3</accession>
<dbReference type="Proteomes" id="UP000035579">
    <property type="component" value="Chromosome"/>
</dbReference>
<sequence>MSETQREEGTPVLPREFAPPTEREFTGYQRLVYREAGIWLSEAKKALLVGRVSRRLRELGGLSFGDYLRRAEEDEGERVRLLDALCTHETHFFREPRHFELLEREVLPRWRAHGDTGMGEGRQVRVWSAGCSSGEEPFSLAMVLRHHLPAEEGWDIQILATDLSTRVLERARQALWPVDKAEEIPKSYLRAYMLRGVGSQEGKMKAGPELRSLVRFQRVNLNDGQGVVGRFDLIFCRNVLIYFDMASKTRAVERLLSHLSPQGLLFLGHSESLTGPGWGVRTVIPTVYAPRPLPRDATRRG</sequence>
<dbReference type="InterPro" id="IPR036804">
    <property type="entry name" value="CheR_N_sf"/>
</dbReference>
<dbReference type="Proteomes" id="UP000256345">
    <property type="component" value="Unassembled WGS sequence"/>
</dbReference>
<evidence type="ECO:0000313" key="8">
    <source>
        <dbReference type="EMBL" id="REG29745.1"/>
    </source>
</evidence>
<dbReference type="PANTHER" id="PTHR24422:SF26">
    <property type="entry name" value="CHEMOTAXIS PROTEIN METHYLTRANSFERASE"/>
    <property type="match status" value="1"/>
</dbReference>
<dbReference type="SUPFAM" id="SSF53335">
    <property type="entry name" value="S-adenosyl-L-methionine-dependent methyltransferases"/>
    <property type="match status" value="1"/>
</dbReference>
<evidence type="ECO:0000256" key="4">
    <source>
        <dbReference type="ARBA" id="ARBA00022679"/>
    </source>
</evidence>
<dbReference type="PANTHER" id="PTHR24422">
    <property type="entry name" value="CHEMOTAXIS PROTEIN METHYLTRANSFERASE"/>
    <property type="match status" value="1"/>
</dbReference>
<reference evidence="7 9" key="1">
    <citation type="submission" date="2015-05" db="EMBL/GenBank/DDBJ databases">
        <title>Genome assembly of Archangium gephyra DSM 2261.</title>
        <authorList>
            <person name="Sharma G."/>
            <person name="Subramanian S."/>
        </authorList>
    </citation>
    <scope>NUCLEOTIDE SEQUENCE [LARGE SCALE GENOMIC DNA]</scope>
    <source>
        <strain evidence="7 9">DSM 2261</strain>
    </source>
</reference>
<dbReference type="EMBL" id="QUMU01000007">
    <property type="protein sequence ID" value="REG29745.1"/>
    <property type="molecule type" value="Genomic_DNA"/>
</dbReference>
<evidence type="ECO:0000256" key="2">
    <source>
        <dbReference type="ARBA" id="ARBA00012534"/>
    </source>
</evidence>
<dbReference type="InterPro" id="IPR026024">
    <property type="entry name" value="Chemotaxis_MeTrfase_CheR"/>
</dbReference>
<dbReference type="PIRSF" id="PIRSF000410">
    <property type="entry name" value="CheR"/>
    <property type="match status" value="1"/>
</dbReference>
<evidence type="ECO:0000256" key="1">
    <source>
        <dbReference type="ARBA" id="ARBA00001541"/>
    </source>
</evidence>
<keyword evidence="10" id="KW-1185">Reference proteome</keyword>
<evidence type="ECO:0000313" key="9">
    <source>
        <dbReference type="Proteomes" id="UP000035579"/>
    </source>
</evidence>
<dbReference type="EC" id="2.1.1.80" evidence="2"/>
<keyword evidence="5" id="KW-0949">S-adenosyl-L-methionine</keyword>
<dbReference type="GO" id="GO:0008983">
    <property type="term" value="F:protein-glutamate O-methyltransferase activity"/>
    <property type="evidence" value="ECO:0007669"/>
    <property type="project" value="UniProtKB-EC"/>
</dbReference>
<dbReference type="InterPro" id="IPR050903">
    <property type="entry name" value="Bact_Chemotaxis_MeTrfase"/>
</dbReference>
<dbReference type="Pfam" id="PF01739">
    <property type="entry name" value="CheR"/>
    <property type="match status" value="1"/>
</dbReference>
<reference evidence="8 10" key="2">
    <citation type="submission" date="2018-08" db="EMBL/GenBank/DDBJ databases">
        <title>Genomic Encyclopedia of Archaeal and Bacterial Type Strains, Phase II (KMG-II): from individual species to whole genera.</title>
        <authorList>
            <person name="Goeker M."/>
        </authorList>
    </citation>
    <scope>NUCLEOTIDE SEQUENCE [LARGE SCALE GENOMIC DNA]</scope>
    <source>
        <strain evidence="8 10">DSM 2261</strain>
    </source>
</reference>
<name>A0AAC8QHX3_9BACT</name>
<dbReference type="RefSeq" id="WP_047860878.1">
    <property type="nucleotide sequence ID" value="NZ_CP011509.1"/>
</dbReference>
<dbReference type="InterPro" id="IPR022641">
    <property type="entry name" value="CheR_N"/>
</dbReference>
<dbReference type="InterPro" id="IPR029063">
    <property type="entry name" value="SAM-dependent_MTases_sf"/>
</dbReference>
<feature type="domain" description="CheR-type methyltransferase" evidence="6">
    <location>
        <begin position="21"/>
        <end position="275"/>
    </location>
</feature>
<dbReference type="InterPro" id="IPR022642">
    <property type="entry name" value="CheR_C"/>
</dbReference>
<evidence type="ECO:0000313" key="10">
    <source>
        <dbReference type="Proteomes" id="UP000256345"/>
    </source>
</evidence>
<dbReference type="Gene3D" id="1.10.155.10">
    <property type="entry name" value="Chemotaxis receptor methyltransferase CheR, N-terminal domain"/>
    <property type="match status" value="1"/>
</dbReference>
<dbReference type="AlphaFoldDB" id="A0AAC8QHX3"/>
<evidence type="ECO:0000259" key="6">
    <source>
        <dbReference type="PROSITE" id="PS50123"/>
    </source>
</evidence>
<dbReference type="EMBL" id="CP011509">
    <property type="protein sequence ID" value="AKJ08002.1"/>
    <property type="molecule type" value="Genomic_DNA"/>
</dbReference>
<dbReference type="SMART" id="SM00138">
    <property type="entry name" value="MeTrc"/>
    <property type="match status" value="1"/>
</dbReference>
<dbReference type="PROSITE" id="PS50123">
    <property type="entry name" value="CHER"/>
    <property type="match status" value="1"/>
</dbReference>
<proteinExistence type="predicted"/>
<dbReference type="GO" id="GO:0032259">
    <property type="term" value="P:methylation"/>
    <property type="evidence" value="ECO:0007669"/>
    <property type="project" value="UniProtKB-KW"/>
</dbReference>
<organism evidence="7 9">
    <name type="scientific">Archangium gephyra</name>
    <dbReference type="NCBI Taxonomy" id="48"/>
    <lineage>
        <taxon>Bacteria</taxon>
        <taxon>Pseudomonadati</taxon>
        <taxon>Myxococcota</taxon>
        <taxon>Myxococcia</taxon>
        <taxon>Myxococcales</taxon>
        <taxon>Cystobacterineae</taxon>
        <taxon>Archangiaceae</taxon>
        <taxon>Archangium</taxon>
    </lineage>
</organism>
<dbReference type="InterPro" id="IPR000780">
    <property type="entry name" value="CheR_MeTrfase"/>
</dbReference>
<keyword evidence="3 7" id="KW-0489">Methyltransferase</keyword>
<protein>
    <recommendedName>
        <fullName evidence="2">protein-glutamate O-methyltransferase</fullName>
        <ecNumber evidence="2">2.1.1.80</ecNumber>
    </recommendedName>
</protein>
<dbReference type="Pfam" id="PF03705">
    <property type="entry name" value="CheR_N"/>
    <property type="match status" value="1"/>
</dbReference>
<comment type="catalytic activity">
    <reaction evidence="1">
        <text>L-glutamyl-[protein] + S-adenosyl-L-methionine = [protein]-L-glutamate 5-O-methyl ester + S-adenosyl-L-homocysteine</text>
        <dbReference type="Rhea" id="RHEA:24452"/>
        <dbReference type="Rhea" id="RHEA-COMP:10208"/>
        <dbReference type="Rhea" id="RHEA-COMP:10311"/>
        <dbReference type="ChEBI" id="CHEBI:29973"/>
        <dbReference type="ChEBI" id="CHEBI:57856"/>
        <dbReference type="ChEBI" id="CHEBI:59789"/>
        <dbReference type="ChEBI" id="CHEBI:82795"/>
        <dbReference type="EC" id="2.1.1.80"/>
    </reaction>
</comment>
<evidence type="ECO:0000313" key="7">
    <source>
        <dbReference type="EMBL" id="AKJ08002.1"/>
    </source>
</evidence>
<dbReference type="KEGG" id="age:AA314_09628"/>
<dbReference type="Gene3D" id="3.40.50.150">
    <property type="entry name" value="Vaccinia Virus protein VP39"/>
    <property type="match status" value="1"/>
</dbReference>
<keyword evidence="4" id="KW-0808">Transferase</keyword>
<dbReference type="SUPFAM" id="SSF47757">
    <property type="entry name" value="Chemotaxis receptor methyltransferase CheR, N-terminal domain"/>
    <property type="match status" value="1"/>
</dbReference>
<evidence type="ECO:0000256" key="5">
    <source>
        <dbReference type="ARBA" id="ARBA00022691"/>
    </source>
</evidence>
<gene>
    <name evidence="7" type="ORF">AA314_09628</name>
    <name evidence="8" type="ORF">ATI61_107441</name>
</gene>
<dbReference type="PRINTS" id="PR00996">
    <property type="entry name" value="CHERMTFRASE"/>
</dbReference>